<name>A0ABW7X7U4_9NOCA</name>
<dbReference type="EMBL" id="JBIRYO010000021">
    <property type="protein sequence ID" value="MFI2477069.1"/>
    <property type="molecule type" value="Genomic_DNA"/>
</dbReference>
<reference evidence="1 2" key="1">
    <citation type="submission" date="2024-10" db="EMBL/GenBank/DDBJ databases">
        <title>The Natural Products Discovery Center: Release of the First 8490 Sequenced Strains for Exploring Actinobacteria Biosynthetic Diversity.</title>
        <authorList>
            <person name="Kalkreuter E."/>
            <person name="Kautsar S.A."/>
            <person name="Yang D."/>
            <person name="Bader C.D."/>
            <person name="Teijaro C.N."/>
            <person name="Fluegel L."/>
            <person name="Davis C.M."/>
            <person name="Simpson J.R."/>
            <person name="Lauterbach L."/>
            <person name="Steele A.D."/>
            <person name="Gui C."/>
            <person name="Meng S."/>
            <person name="Li G."/>
            <person name="Viehrig K."/>
            <person name="Ye F."/>
            <person name="Su P."/>
            <person name="Kiefer A.F."/>
            <person name="Nichols A."/>
            <person name="Cepeda A.J."/>
            <person name="Yan W."/>
            <person name="Fan B."/>
            <person name="Jiang Y."/>
            <person name="Adhikari A."/>
            <person name="Zheng C.-J."/>
            <person name="Schuster L."/>
            <person name="Cowan T.M."/>
            <person name="Smanski M.J."/>
            <person name="Chevrette M.G."/>
            <person name="De Carvalho L.P.S."/>
            <person name="Shen B."/>
        </authorList>
    </citation>
    <scope>NUCLEOTIDE SEQUENCE [LARGE SCALE GENOMIC DNA]</scope>
    <source>
        <strain evidence="1 2">NPDC019275</strain>
    </source>
</reference>
<comment type="caution">
    <text evidence="1">The sequence shown here is derived from an EMBL/GenBank/DDBJ whole genome shotgun (WGS) entry which is preliminary data.</text>
</comment>
<protein>
    <submittedName>
        <fullName evidence="1">Uncharacterized protein</fullName>
    </submittedName>
</protein>
<dbReference type="Proteomes" id="UP001611415">
    <property type="component" value="Unassembled WGS sequence"/>
</dbReference>
<proteinExistence type="predicted"/>
<dbReference type="RefSeq" id="WP_397094414.1">
    <property type="nucleotide sequence ID" value="NZ_JBIRYO010000021.1"/>
</dbReference>
<keyword evidence="2" id="KW-1185">Reference proteome</keyword>
<evidence type="ECO:0000313" key="2">
    <source>
        <dbReference type="Proteomes" id="UP001611415"/>
    </source>
</evidence>
<gene>
    <name evidence="1" type="ORF">ACH49W_27125</name>
</gene>
<evidence type="ECO:0000313" key="1">
    <source>
        <dbReference type="EMBL" id="MFI2477069.1"/>
    </source>
</evidence>
<organism evidence="1 2">
    <name type="scientific">Nocardia xishanensis</name>
    <dbReference type="NCBI Taxonomy" id="238964"/>
    <lineage>
        <taxon>Bacteria</taxon>
        <taxon>Bacillati</taxon>
        <taxon>Actinomycetota</taxon>
        <taxon>Actinomycetes</taxon>
        <taxon>Mycobacteriales</taxon>
        <taxon>Nocardiaceae</taxon>
        <taxon>Nocardia</taxon>
    </lineage>
</organism>
<sequence length="46" mass="4997">MSASQAAWSCAIDDVVDDIATVSKVQALAAMFDFLDAFLAERENMQ</sequence>
<accession>A0ABW7X7U4</accession>